<sequence length="62" mass="6647">MSQSTLLILTYELKDDPGIEHEVEVADLGTAVARLGGCTDMIVWADLIDSNGILIAETSDLI</sequence>
<gene>
    <name evidence="1" type="ORF">NCTC11842_01373</name>
</gene>
<evidence type="ECO:0000313" key="2">
    <source>
        <dbReference type="Proteomes" id="UP000250443"/>
    </source>
</evidence>
<protein>
    <submittedName>
        <fullName evidence="1">Uncharacterized protein</fullName>
    </submittedName>
</protein>
<organism evidence="1 2">
    <name type="scientific">Pseudomonas luteola</name>
    <dbReference type="NCBI Taxonomy" id="47886"/>
    <lineage>
        <taxon>Bacteria</taxon>
        <taxon>Pseudomonadati</taxon>
        <taxon>Pseudomonadota</taxon>
        <taxon>Gammaproteobacteria</taxon>
        <taxon>Pseudomonadales</taxon>
        <taxon>Pseudomonadaceae</taxon>
        <taxon>Pseudomonas</taxon>
    </lineage>
</organism>
<dbReference type="EMBL" id="UAUF01000010">
    <property type="protein sequence ID" value="SPZ04853.1"/>
    <property type="molecule type" value="Genomic_DNA"/>
</dbReference>
<reference evidence="1 2" key="1">
    <citation type="submission" date="2018-06" db="EMBL/GenBank/DDBJ databases">
        <authorList>
            <consortium name="Pathogen Informatics"/>
            <person name="Doyle S."/>
        </authorList>
    </citation>
    <scope>NUCLEOTIDE SEQUENCE [LARGE SCALE GENOMIC DNA]</scope>
    <source>
        <strain evidence="1 2">NCTC11842</strain>
    </source>
</reference>
<accession>A0A2X2CCK1</accession>
<evidence type="ECO:0000313" key="1">
    <source>
        <dbReference type="EMBL" id="SPZ04853.1"/>
    </source>
</evidence>
<name>A0A2X2CCK1_PSELU</name>
<dbReference type="RefSeq" id="WP_019364503.1">
    <property type="nucleotide sequence ID" value="NZ_UAUF01000010.1"/>
</dbReference>
<dbReference type="AlphaFoldDB" id="A0A2X2CCK1"/>
<proteinExistence type="predicted"/>
<dbReference type="Proteomes" id="UP000250443">
    <property type="component" value="Unassembled WGS sequence"/>
</dbReference>